<name>A0A4U0S7C9_9ACTN</name>
<evidence type="ECO:0000313" key="2">
    <source>
        <dbReference type="EMBL" id="TKA03061.1"/>
    </source>
</evidence>
<dbReference type="Proteomes" id="UP000305778">
    <property type="component" value="Unassembled WGS sequence"/>
</dbReference>
<evidence type="ECO:0000256" key="1">
    <source>
        <dbReference type="SAM" id="MobiDB-lite"/>
    </source>
</evidence>
<gene>
    <name evidence="2" type="ORF">FCI23_37580</name>
</gene>
<proteinExistence type="predicted"/>
<dbReference type="OrthoDB" id="9779952at2"/>
<keyword evidence="3" id="KW-1185">Reference proteome</keyword>
<organism evidence="2 3">
    <name type="scientific">Actinacidiphila oryziradicis</name>
    <dbReference type="NCBI Taxonomy" id="2571141"/>
    <lineage>
        <taxon>Bacteria</taxon>
        <taxon>Bacillati</taxon>
        <taxon>Actinomycetota</taxon>
        <taxon>Actinomycetes</taxon>
        <taxon>Kitasatosporales</taxon>
        <taxon>Streptomycetaceae</taxon>
        <taxon>Actinacidiphila</taxon>
    </lineage>
</organism>
<feature type="region of interest" description="Disordered" evidence="1">
    <location>
        <begin position="71"/>
        <end position="138"/>
    </location>
</feature>
<evidence type="ECO:0000313" key="3">
    <source>
        <dbReference type="Proteomes" id="UP000305778"/>
    </source>
</evidence>
<feature type="compositionally biased region" description="Low complexity" evidence="1">
    <location>
        <begin position="114"/>
        <end position="132"/>
    </location>
</feature>
<accession>A0A4U0S7C9</accession>
<sequence>MLVQSVGGRVVAQGYKQLKTLVPGEPVRLEIHAHEPFADGHRFAGTGAYEVITATAHYAVDPAAPAHRSIADLALAPRDNTGRSGSAGTSRSTGRSTAGVDGCSSTGATGGTSGPSSTSATPRTRTARGRSPVRATAT</sequence>
<dbReference type="AlphaFoldDB" id="A0A4U0S7C9"/>
<comment type="caution">
    <text evidence="2">The sequence shown here is derived from an EMBL/GenBank/DDBJ whole genome shotgun (WGS) entry which is preliminary data.</text>
</comment>
<dbReference type="EMBL" id="SUMC01000058">
    <property type="protein sequence ID" value="TKA03061.1"/>
    <property type="molecule type" value="Genomic_DNA"/>
</dbReference>
<protein>
    <submittedName>
        <fullName evidence="2">Uncharacterized protein</fullName>
    </submittedName>
</protein>
<reference evidence="2 3" key="1">
    <citation type="submission" date="2019-04" db="EMBL/GenBank/DDBJ databases">
        <title>Streptomyces oryziradicis sp. nov., a novel actinomycete isolated from rhizosphere soil of rice (Oryza sativa L.).</title>
        <authorList>
            <person name="Li C."/>
        </authorList>
    </citation>
    <scope>NUCLEOTIDE SEQUENCE [LARGE SCALE GENOMIC DNA]</scope>
    <source>
        <strain evidence="2 3">NEAU-C40</strain>
    </source>
</reference>
<feature type="compositionally biased region" description="Low complexity" evidence="1">
    <location>
        <begin position="82"/>
        <end position="107"/>
    </location>
</feature>